<feature type="domain" description="DUF3752" evidence="2">
    <location>
        <begin position="131"/>
        <end position="276"/>
    </location>
</feature>
<evidence type="ECO:0000259" key="2">
    <source>
        <dbReference type="Pfam" id="PF12572"/>
    </source>
</evidence>
<feature type="compositionally biased region" description="Basic and acidic residues" evidence="1">
    <location>
        <begin position="169"/>
        <end position="220"/>
    </location>
</feature>
<reference evidence="3 4" key="1">
    <citation type="submission" date="2023-08" db="EMBL/GenBank/DDBJ databases">
        <title>Black Yeasts Isolated from many extreme environments.</title>
        <authorList>
            <person name="Coleine C."/>
            <person name="Stajich J.E."/>
            <person name="Selbmann L."/>
        </authorList>
    </citation>
    <scope>NUCLEOTIDE SEQUENCE [LARGE SCALE GENOMIC DNA]</scope>
    <source>
        <strain evidence="3 4">CCFEE 5792</strain>
    </source>
</reference>
<dbReference type="Proteomes" id="UP001358417">
    <property type="component" value="Unassembled WGS sequence"/>
</dbReference>
<feature type="region of interest" description="Disordered" evidence="1">
    <location>
        <begin position="1"/>
        <end position="260"/>
    </location>
</feature>
<name>A0AAV9NLK8_9EURO</name>
<dbReference type="GeneID" id="89979132"/>
<dbReference type="PANTHER" id="PTHR46370:SF1">
    <property type="entry name" value="GPALPP MOTIFS-CONTAINING PROTEIN 1"/>
    <property type="match status" value="1"/>
</dbReference>
<comment type="caution">
    <text evidence="3">The sequence shown here is derived from an EMBL/GenBank/DDBJ whole genome shotgun (WGS) entry which is preliminary data.</text>
</comment>
<dbReference type="AlphaFoldDB" id="A0AAV9NLK8"/>
<evidence type="ECO:0000313" key="3">
    <source>
        <dbReference type="EMBL" id="KAK5058714.1"/>
    </source>
</evidence>
<sequence length="281" mass="30315">MTGVGPQLPPELQKRKRSADDGGSNSDSDSADSAGPLPARPTQAPQDLLSPKRSRVIGPTLPPAPLDERPSSPAQKESSDSESSDDDGFGPSLPSAKDALKKASVGPSLGPSSNRPPPAPVKRDEWMTLAPEGGDWSQRVDPTKIKNRKFNTGRGAKAPAHAGAAGGDSWHETPEEKLARLQREAMGVDERSSSGKSAQPKDRQDDAVAKRMKDYNEKARGPALYDSHQKSKTKEEDDDPSTRAFDREKDIGGFKINNTQRRDMVKKAADFSSRFSSAKYL</sequence>
<organism evidence="3 4">
    <name type="scientific">Exophiala bonariae</name>
    <dbReference type="NCBI Taxonomy" id="1690606"/>
    <lineage>
        <taxon>Eukaryota</taxon>
        <taxon>Fungi</taxon>
        <taxon>Dikarya</taxon>
        <taxon>Ascomycota</taxon>
        <taxon>Pezizomycotina</taxon>
        <taxon>Eurotiomycetes</taxon>
        <taxon>Chaetothyriomycetidae</taxon>
        <taxon>Chaetothyriales</taxon>
        <taxon>Herpotrichiellaceae</taxon>
        <taxon>Exophiala</taxon>
    </lineage>
</organism>
<dbReference type="InterPro" id="IPR046331">
    <property type="entry name" value="GPAM1-like"/>
</dbReference>
<evidence type="ECO:0000313" key="4">
    <source>
        <dbReference type="Proteomes" id="UP001358417"/>
    </source>
</evidence>
<dbReference type="PANTHER" id="PTHR46370">
    <property type="entry name" value="GPALPP MOTIFS-CONTAINING PROTEIN 1"/>
    <property type="match status" value="1"/>
</dbReference>
<feature type="compositionally biased region" description="Basic and acidic residues" evidence="1">
    <location>
        <begin position="227"/>
        <end position="252"/>
    </location>
</feature>
<dbReference type="RefSeq" id="XP_064709237.1">
    <property type="nucleotide sequence ID" value="XM_064854511.1"/>
</dbReference>
<accession>A0AAV9NLK8</accession>
<dbReference type="EMBL" id="JAVRRD010000005">
    <property type="protein sequence ID" value="KAK5058714.1"/>
    <property type="molecule type" value="Genomic_DNA"/>
</dbReference>
<proteinExistence type="predicted"/>
<feature type="compositionally biased region" description="Low complexity" evidence="1">
    <location>
        <begin position="153"/>
        <end position="163"/>
    </location>
</feature>
<feature type="compositionally biased region" description="Low complexity" evidence="1">
    <location>
        <begin position="21"/>
        <end position="35"/>
    </location>
</feature>
<protein>
    <recommendedName>
        <fullName evidence="2">DUF3752 domain-containing protein</fullName>
    </recommendedName>
</protein>
<dbReference type="InterPro" id="IPR022226">
    <property type="entry name" value="DUF3752"/>
</dbReference>
<evidence type="ECO:0000256" key="1">
    <source>
        <dbReference type="SAM" id="MobiDB-lite"/>
    </source>
</evidence>
<dbReference type="Pfam" id="PF12572">
    <property type="entry name" value="DUF3752"/>
    <property type="match status" value="1"/>
</dbReference>
<gene>
    <name evidence="3" type="ORF">LTR84_010978</name>
</gene>
<keyword evidence="4" id="KW-1185">Reference proteome</keyword>